<dbReference type="AlphaFoldDB" id="A0AAD7T5E6"/>
<proteinExistence type="predicted"/>
<dbReference type="Proteomes" id="UP001221898">
    <property type="component" value="Unassembled WGS sequence"/>
</dbReference>
<organism evidence="2 3">
    <name type="scientific">Aldrovandia affinis</name>
    <dbReference type="NCBI Taxonomy" id="143900"/>
    <lineage>
        <taxon>Eukaryota</taxon>
        <taxon>Metazoa</taxon>
        <taxon>Chordata</taxon>
        <taxon>Craniata</taxon>
        <taxon>Vertebrata</taxon>
        <taxon>Euteleostomi</taxon>
        <taxon>Actinopterygii</taxon>
        <taxon>Neopterygii</taxon>
        <taxon>Teleostei</taxon>
        <taxon>Notacanthiformes</taxon>
        <taxon>Halosauridae</taxon>
        <taxon>Aldrovandia</taxon>
    </lineage>
</organism>
<protein>
    <submittedName>
        <fullName evidence="2">Uncharacterized protein</fullName>
    </submittedName>
</protein>
<evidence type="ECO:0000313" key="2">
    <source>
        <dbReference type="EMBL" id="KAJ8414706.1"/>
    </source>
</evidence>
<comment type="caution">
    <text evidence="2">The sequence shown here is derived from an EMBL/GenBank/DDBJ whole genome shotgun (WGS) entry which is preliminary data.</text>
</comment>
<feature type="compositionally biased region" description="Polar residues" evidence="1">
    <location>
        <begin position="101"/>
        <end position="111"/>
    </location>
</feature>
<feature type="region of interest" description="Disordered" evidence="1">
    <location>
        <begin position="88"/>
        <end position="123"/>
    </location>
</feature>
<gene>
    <name evidence="2" type="ORF">AAFF_G00039080</name>
</gene>
<evidence type="ECO:0000256" key="1">
    <source>
        <dbReference type="SAM" id="MobiDB-lite"/>
    </source>
</evidence>
<evidence type="ECO:0000313" key="3">
    <source>
        <dbReference type="Proteomes" id="UP001221898"/>
    </source>
</evidence>
<reference evidence="2" key="1">
    <citation type="journal article" date="2023" name="Science">
        <title>Genome structures resolve the early diversification of teleost fishes.</title>
        <authorList>
            <person name="Parey E."/>
            <person name="Louis A."/>
            <person name="Montfort J."/>
            <person name="Bouchez O."/>
            <person name="Roques C."/>
            <person name="Iampietro C."/>
            <person name="Lluch J."/>
            <person name="Castinel A."/>
            <person name="Donnadieu C."/>
            <person name="Desvignes T."/>
            <person name="Floi Bucao C."/>
            <person name="Jouanno E."/>
            <person name="Wen M."/>
            <person name="Mejri S."/>
            <person name="Dirks R."/>
            <person name="Jansen H."/>
            <person name="Henkel C."/>
            <person name="Chen W.J."/>
            <person name="Zahm M."/>
            <person name="Cabau C."/>
            <person name="Klopp C."/>
            <person name="Thompson A.W."/>
            <person name="Robinson-Rechavi M."/>
            <person name="Braasch I."/>
            <person name="Lecointre G."/>
            <person name="Bobe J."/>
            <person name="Postlethwait J.H."/>
            <person name="Berthelot C."/>
            <person name="Roest Crollius H."/>
            <person name="Guiguen Y."/>
        </authorList>
    </citation>
    <scope>NUCLEOTIDE SEQUENCE</scope>
    <source>
        <strain evidence="2">NC1722</strain>
    </source>
</reference>
<keyword evidence="3" id="KW-1185">Reference proteome</keyword>
<accession>A0AAD7T5E6</accession>
<feature type="compositionally biased region" description="Basic and acidic residues" evidence="1">
    <location>
        <begin position="112"/>
        <end position="123"/>
    </location>
</feature>
<dbReference type="EMBL" id="JAINUG010000012">
    <property type="protein sequence ID" value="KAJ8414706.1"/>
    <property type="molecule type" value="Genomic_DNA"/>
</dbReference>
<name>A0AAD7T5E6_9TELE</name>
<sequence>MLKPLKMAYEVWVLCTGHIPGAETGNWMKAFGGMAFIPHQSSALCLACRASQVPPGFGDVGGRRHGSGNTARQSALFFLGLLPFTPKQMPAVPPQAPASARQPTELLSHTPNAEDKGFNRLTI</sequence>